<gene>
    <name evidence="2" type="ORF">EVAR_43813_1</name>
</gene>
<feature type="region of interest" description="Disordered" evidence="1">
    <location>
        <begin position="229"/>
        <end position="255"/>
    </location>
</feature>
<organism evidence="2 3">
    <name type="scientific">Eumeta variegata</name>
    <name type="common">Bagworm moth</name>
    <name type="synonym">Eumeta japonica</name>
    <dbReference type="NCBI Taxonomy" id="151549"/>
    <lineage>
        <taxon>Eukaryota</taxon>
        <taxon>Metazoa</taxon>
        <taxon>Ecdysozoa</taxon>
        <taxon>Arthropoda</taxon>
        <taxon>Hexapoda</taxon>
        <taxon>Insecta</taxon>
        <taxon>Pterygota</taxon>
        <taxon>Neoptera</taxon>
        <taxon>Endopterygota</taxon>
        <taxon>Lepidoptera</taxon>
        <taxon>Glossata</taxon>
        <taxon>Ditrysia</taxon>
        <taxon>Tineoidea</taxon>
        <taxon>Psychidae</taxon>
        <taxon>Oiketicinae</taxon>
        <taxon>Eumeta</taxon>
    </lineage>
</organism>
<dbReference type="AlphaFoldDB" id="A0A4C1WXG2"/>
<evidence type="ECO:0000256" key="1">
    <source>
        <dbReference type="SAM" id="MobiDB-lite"/>
    </source>
</evidence>
<accession>A0A4C1WXG2</accession>
<evidence type="ECO:0000313" key="2">
    <source>
        <dbReference type="EMBL" id="GBP56051.1"/>
    </source>
</evidence>
<name>A0A4C1WXG2_EUMVA</name>
<dbReference type="EMBL" id="BGZK01000684">
    <property type="protein sequence ID" value="GBP56051.1"/>
    <property type="molecule type" value="Genomic_DNA"/>
</dbReference>
<evidence type="ECO:0000313" key="3">
    <source>
        <dbReference type="Proteomes" id="UP000299102"/>
    </source>
</evidence>
<reference evidence="2 3" key="1">
    <citation type="journal article" date="2019" name="Commun. Biol.">
        <title>The bagworm genome reveals a unique fibroin gene that provides high tensile strength.</title>
        <authorList>
            <person name="Kono N."/>
            <person name="Nakamura H."/>
            <person name="Ohtoshi R."/>
            <person name="Tomita M."/>
            <person name="Numata K."/>
            <person name="Arakawa K."/>
        </authorList>
    </citation>
    <scope>NUCLEOTIDE SEQUENCE [LARGE SCALE GENOMIC DNA]</scope>
</reference>
<protein>
    <submittedName>
        <fullName evidence="2">Uncharacterized protein</fullName>
    </submittedName>
</protein>
<comment type="caution">
    <text evidence="2">The sequence shown here is derived from an EMBL/GenBank/DDBJ whole genome shotgun (WGS) entry which is preliminary data.</text>
</comment>
<proteinExistence type="predicted"/>
<dbReference type="Proteomes" id="UP000299102">
    <property type="component" value="Unassembled WGS sequence"/>
</dbReference>
<keyword evidence="3" id="KW-1185">Reference proteome</keyword>
<sequence>MTCFRPRLRPYEPFHVLRRPISTSGVSAAIAILVVPLTNSSPVVVPASSTLSRALQKGTGPRRILALGHLATVTGRSRHERDLSKRSCRKLPQQIGLSKITKVFATQFVTNAGRCVRERRASGSRQKYQHRRGSLGSGLAMLADERLLARNARRVRCNSTHCRFFIAPPVRYLVSGKLTNGSGCLFVCLSSDAFILAACARAASVTHATLTRNLIFPVYQLGTRLRKRRDNDPSYTRNRLRAPFSRASRGDKGDALCGERHDNSVSSFLSLSLH</sequence>